<dbReference type="PIRSF" id="PIRSF004749">
    <property type="entry name" value="Pep_def"/>
    <property type="match status" value="1"/>
</dbReference>
<gene>
    <name evidence="2" type="ORF">LCGC14_1665960</name>
</gene>
<evidence type="ECO:0000313" key="2">
    <source>
        <dbReference type="EMBL" id="KKM18412.1"/>
    </source>
</evidence>
<protein>
    <recommendedName>
        <fullName evidence="3">Peptide deformylase</fullName>
    </recommendedName>
</protein>
<evidence type="ECO:0008006" key="3">
    <source>
        <dbReference type="Google" id="ProtNLM"/>
    </source>
</evidence>
<dbReference type="Pfam" id="PF01327">
    <property type="entry name" value="Pep_deformylase"/>
    <property type="match status" value="1"/>
</dbReference>
<name>A0A0F9HTD2_9ZZZZ</name>
<dbReference type="Gene3D" id="3.90.45.10">
    <property type="entry name" value="Peptide deformylase"/>
    <property type="match status" value="1"/>
</dbReference>
<sequence length="163" mass="18877">MNYTQRKLLVLEEILDPMAVRLLRQPSQPVKTIDGVVREVVEFLEHQMTLEHYGREANGFAAVQFGELIRVIIFKYDTLTTRVLINPEIILEKDSVTMLEECFSIPRHAFIVTRPKVVKCQGLNLNGETVTIKGRERLARLLKHEVDHLDGILIDKIAERRLY</sequence>
<dbReference type="PANTHER" id="PTHR10458:SF22">
    <property type="entry name" value="PEPTIDE DEFORMYLASE"/>
    <property type="match status" value="1"/>
</dbReference>
<reference evidence="2" key="1">
    <citation type="journal article" date="2015" name="Nature">
        <title>Complex archaea that bridge the gap between prokaryotes and eukaryotes.</title>
        <authorList>
            <person name="Spang A."/>
            <person name="Saw J.H."/>
            <person name="Jorgensen S.L."/>
            <person name="Zaremba-Niedzwiedzka K."/>
            <person name="Martijn J."/>
            <person name="Lind A.E."/>
            <person name="van Eijk R."/>
            <person name="Schleper C."/>
            <person name="Guy L."/>
            <person name="Ettema T.J."/>
        </authorList>
    </citation>
    <scope>NUCLEOTIDE SEQUENCE</scope>
</reference>
<dbReference type="EMBL" id="LAZR01014227">
    <property type="protein sequence ID" value="KKM18412.1"/>
    <property type="molecule type" value="Genomic_DNA"/>
</dbReference>
<dbReference type="SUPFAM" id="SSF56420">
    <property type="entry name" value="Peptide deformylase"/>
    <property type="match status" value="1"/>
</dbReference>
<comment type="similarity">
    <text evidence="1">Belongs to the polypeptide deformylase family.</text>
</comment>
<dbReference type="PANTHER" id="PTHR10458">
    <property type="entry name" value="PEPTIDE DEFORMYLASE"/>
    <property type="match status" value="1"/>
</dbReference>
<proteinExistence type="inferred from homology"/>
<dbReference type="PRINTS" id="PR01576">
    <property type="entry name" value="PDEFORMYLASE"/>
</dbReference>
<dbReference type="GO" id="GO:0042586">
    <property type="term" value="F:peptide deformylase activity"/>
    <property type="evidence" value="ECO:0007669"/>
    <property type="project" value="InterPro"/>
</dbReference>
<accession>A0A0F9HTD2</accession>
<dbReference type="InterPro" id="IPR023635">
    <property type="entry name" value="Peptide_deformylase"/>
</dbReference>
<comment type="caution">
    <text evidence="2">The sequence shown here is derived from an EMBL/GenBank/DDBJ whole genome shotgun (WGS) entry which is preliminary data.</text>
</comment>
<organism evidence="2">
    <name type="scientific">marine sediment metagenome</name>
    <dbReference type="NCBI Taxonomy" id="412755"/>
    <lineage>
        <taxon>unclassified sequences</taxon>
        <taxon>metagenomes</taxon>
        <taxon>ecological metagenomes</taxon>
    </lineage>
</organism>
<evidence type="ECO:0000256" key="1">
    <source>
        <dbReference type="ARBA" id="ARBA00010759"/>
    </source>
</evidence>
<dbReference type="HAMAP" id="MF_00163">
    <property type="entry name" value="Pep_deformylase"/>
    <property type="match status" value="1"/>
</dbReference>
<dbReference type="InterPro" id="IPR036821">
    <property type="entry name" value="Peptide_deformylase_sf"/>
</dbReference>
<dbReference type="AlphaFoldDB" id="A0A0F9HTD2"/>